<dbReference type="Gene3D" id="2.60.120.260">
    <property type="entry name" value="Galactose-binding domain-like"/>
    <property type="match status" value="1"/>
</dbReference>
<feature type="region of interest" description="Disordered" evidence="1">
    <location>
        <begin position="1"/>
        <end position="24"/>
    </location>
</feature>
<evidence type="ECO:0000313" key="2">
    <source>
        <dbReference type="EMBL" id="CAF2018243.1"/>
    </source>
</evidence>
<accession>A0A816N1Q0</accession>
<protein>
    <submittedName>
        <fullName evidence="2">Uncharacterized protein</fullName>
    </submittedName>
</protein>
<comment type="caution">
    <text evidence="2">The sequence shown here is derived from an EMBL/GenBank/DDBJ whole genome shotgun (WGS) entry which is preliminary data.</text>
</comment>
<evidence type="ECO:0000256" key="1">
    <source>
        <dbReference type="SAM" id="MobiDB-lite"/>
    </source>
</evidence>
<name>A0A816N1Q0_9BILA</name>
<evidence type="ECO:0000313" key="3">
    <source>
        <dbReference type="Proteomes" id="UP000663824"/>
    </source>
</evidence>
<dbReference type="AlphaFoldDB" id="A0A816N1Q0"/>
<reference evidence="2" key="1">
    <citation type="submission" date="2021-02" db="EMBL/GenBank/DDBJ databases">
        <authorList>
            <person name="Nowell W R."/>
        </authorList>
    </citation>
    <scope>NUCLEOTIDE SEQUENCE</scope>
</reference>
<organism evidence="2 3">
    <name type="scientific">Rotaria magnacalcarata</name>
    <dbReference type="NCBI Taxonomy" id="392030"/>
    <lineage>
        <taxon>Eukaryota</taxon>
        <taxon>Metazoa</taxon>
        <taxon>Spiralia</taxon>
        <taxon>Gnathifera</taxon>
        <taxon>Rotifera</taxon>
        <taxon>Eurotatoria</taxon>
        <taxon>Bdelloidea</taxon>
        <taxon>Philodinida</taxon>
        <taxon>Philodinidae</taxon>
        <taxon>Rotaria</taxon>
    </lineage>
</organism>
<feature type="non-terminal residue" evidence="2">
    <location>
        <position position="237"/>
    </location>
</feature>
<gene>
    <name evidence="2" type="ORF">MBJ925_LOCUS9101</name>
</gene>
<proteinExistence type="predicted"/>
<dbReference type="Proteomes" id="UP000663824">
    <property type="component" value="Unassembled WGS sequence"/>
</dbReference>
<sequence>NITTTTTTTTTGPAATTTTTTGPAATTTTTTGKICLFVLCLQYQNQEENIGIIGNINRIAAQTTTLTTTTTTTTIATTTTISCTGTGLCALLSVSGANGWTYYSKNYAATQSTPVLKFTAHGISASETVYLDDASVVDINLTYVQLLNNPSFEMSSSEPIGWMRWRTSSCAGSVGGMQISTSECEPHSGRNCYTDHYQTGYDFLDQSFSATVGNIYTISFWYYKTGGNARKFYVDVK</sequence>
<dbReference type="EMBL" id="CAJNRE010003403">
    <property type="protein sequence ID" value="CAF2018243.1"/>
    <property type="molecule type" value="Genomic_DNA"/>
</dbReference>